<evidence type="ECO:0008006" key="3">
    <source>
        <dbReference type="Google" id="ProtNLM"/>
    </source>
</evidence>
<accession>A0ABQ7G966</accession>
<protein>
    <recommendedName>
        <fullName evidence="3">Encoded protein</fullName>
    </recommendedName>
</protein>
<name>A0ABQ7G966_DUNSA</name>
<keyword evidence="2" id="KW-1185">Reference proteome</keyword>
<gene>
    <name evidence="1" type="ORF">DUNSADRAFT_13635</name>
</gene>
<reference evidence="1" key="1">
    <citation type="submission" date="2017-08" db="EMBL/GenBank/DDBJ databases">
        <authorList>
            <person name="Polle J.E."/>
            <person name="Barry K."/>
            <person name="Cushman J."/>
            <person name="Schmutz J."/>
            <person name="Tran D."/>
            <person name="Hathwaick L.T."/>
            <person name="Yim W.C."/>
            <person name="Jenkins J."/>
            <person name="Mckie-Krisberg Z.M."/>
            <person name="Prochnik S."/>
            <person name="Lindquist E."/>
            <person name="Dockter R.B."/>
            <person name="Adam C."/>
            <person name="Molina H."/>
            <person name="Bunkerborg J."/>
            <person name="Jin E."/>
            <person name="Buchheim M."/>
            <person name="Magnuson J."/>
        </authorList>
    </citation>
    <scope>NUCLEOTIDE SEQUENCE</scope>
    <source>
        <strain evidence="1">CCAP 19/18</strain>
    </source>
</reference>
<dbReference type="Proteomes" id="UP000815325">
    <property type="component" value="Unassembled WGS sequence"/>
</dbReference>
<evidence type="ECO:0000313" key="1">
    <source>
        <dbReference type="EMBL" id="KAF5831079.1"/>
    </source>
</evidence>
<evidence type="ECO:0000313" key="2">
    <source>
        <dbReference type="Proteomes" id="UP000815325"/>
    </source>
</evidence>
<proteinExistence type="predicted"/>
<organism evidence="1 2">
    <name type="scientific">Dunaliella salina</name>
    <name type="common">Green alga</name>
    <name type="synonym">Protococcus salinus</name>
    <dbReference type="NCBI Taxonomy" id="3046"/>
    <lineage>
        <taxon>Eukaryota</taxon>
        <taxon>Viridiplantae</taxon>
        <taxon>Chlorophyta</taxon>
        <taxon>core chlorophytes</taxon>
        <taxon>Chlorophyceae</taxon>
        <taxon>CS clade</taxon>
        <taxon>Chlamydomonadales</taxon>
        <taxon>Dunaliellaceae</taxon>
        <taxon>Dunaliella</taxon>
    </lineage>
</organism>
<dbReference type="EMBL" id="MU069979">
    <property type="protein sequence ID" value="KAF5831079.1"/>
    <property type="molecule type" value="Genomic_DNA"/>
</dbReference>
<sequence length="155" mass="17368">MSIVRHQGAAVSQAQVMSNAHAAVHNPTSSTVKVRLIMLGQGCYKPAACWDQSYAGTETTVNAKIVHAEAVCVLEVVYMLRLRRLRLCMPRLCMLKLCVLETFSCPETMLRLLEVRACVSKIESFYVCAKHFAAHKQLWRAAVLARSTCKRSNRK</sequence>
<comment type="caution">
    <text evidence="1">The sequence shown here is derived from an EMBL/GenBank/DDBJ whole genome shotgun (WGS) entry which is preliminary data.</text>
</comment>